<organism evidence="2 3">
    <name type="scientific">Talaromyces rugulosus</name>
    <name type="common">Penicillium rugulosum</name>
    <dbReference type="NCBI Taxonomy" id="121627"/>
    <lineage>
        <taxon>Eukaryota</taxon>
        <taxon>Fungi</taxon>
        <taxon>Dikarya</taxon>
        <taxon>Ascomycota</taxon>
        <taxon>Pezizomycotina</taxon>
        <taxon>Eurotiomycetes</taxon>
        <taxon>Eurotiomycetidae</taxon>
        <taxon>Eurotiales</taxon>
        <taxon>Trichocomaceae</taxon>
        <taxon>Talaromyces</taxon>
        <taxon>Talaromyces sect. Islandici</taxon>
    </lineage>
</organism>
<dbReference type="Pfam" id="PF14735">
    <property type="entry name" value="HAUS4"/>
    <property type="match status" value="1"/>
</dbReference>
<dbReference type="InterPro" id="IPR029327">
    <property type="entry name" value="HAUS4"/>
</dbReference>
<proteinExistence type="predicted"/>
<dbReference type="GO" id="GO:0070652">
    <property type="term" value="C:HAUS complex"/>
    <property type="evidence" value="ECO:0007669"/>
    <property type="project" value="InterPro"/>
</dbReference>
<dbReference type="Proteomes" id="UP000509510">
    <property type="component" value="Chromosome II"/>
</dbReference>
<name>A0A7H8QNW0_TALRU</name>
<keyword evidence="3" id="KW-1185">Reference proteome</keyword>
<dbReference type="GeneID" id="55990261"/>
<evidence type="ECO:0000256" key="1">
    <source>
        <dbReference type="SAM" id="MobiDB-lite"/>
    </source>
</evidence>
<evidence type="ECO:0000313" key="2">
    <source>
        <dbReference type="EMBL" id="QKX55657.1"/>
    </source>
</evidence>
<accession>A0A7H8QNW0</accession>
<feature type="compositionally biased region" description="Low complexity" evidence="1">
    <location>
        <begin position="168"/>
        <end position="182"/>
    </location>
</feature>
<feature type="region of interest" description="Disordered" evidence="1">
    <location>
        <begin position="147"/>
        <end position="190"/>
    </location>
</feature>
<dbReference type="KEGG" id="trg:TRUGW13939_02754"/>
<dbReference type="GO" id="GO:0051225">
    <property type="term" value="P:spindle assembly"/>
    <property type="evidence" value="ECO:0007669"/>
    <property type="project" value="InterPro"/>
</dbReference>
<dbReference type="EMBL" id="CP055899">
    <property type="protein sequence ID" value="QKX55657.1"/>
    <property type="molecule type" value="Genomic_DNA"/>
</dbReference>
<reference evidence="3" key="1">
    <citation type="submission" date="2020-06" db="EMBL/GenBank/DDBJ databases">
        <title>A chromosome-scale genome assembly of Talaromyces rugulosus W13939.</title>
        <authorList>
            <person name="Wang B."/>
            <person name="Guo L."/>
            <person name="Ye K."/>
            <person name="Wang L."/>
        </authorList>
    </citation>
    <scope>NUCLEOTIDE SEQUENCE [LARGE SCALE GENOMIC DNA]</scope>
    <source>
        <strain evidence="3">W13939</strain>
    </source>
</reference>
<dbReference type="RefSeq" id="XP_035341835.1">
    <property type="nucleotide sequence ID" value="XM_035485942.1"/>
</dbReference>
<sequence>MIPPCDPTILDKNPQFKKLHQHLTTNLLSPNGTTRADEADHARKAVAEELRGLQIRSAKRDILKNATRRVALDSHGGLPKDLQDNHAIIALFLDSTTATAVSDEDATSLLERDIEMFLNNVHVLAAHISENVALDIEALRSIADETTNSMVDNPSNRPRKRTRPSSFNNNNARRNTAQQQPQLSSQLTDRTRQLRELQISTLPAARRQMAVTAAGVLAARAQVIERTVVLLERTKHGVLSRATKAQADHLATVAEGMNGKAQVMKLEALTTIYTPETTAALEDYRKHLRDTHARLEETQNIAVQTLEEYERVGAQLGKDGQLVSGPMADIARRYGALTKEVEAVRADMSRLRM</sequence>
<feature type="compositionally biased region" description="Polar residues" evidence="1">
    <location>
        <begin position="147"/>
        <end position="156"/>
    </location>
</feature>
<gene>
    <name evidence="2" type="ORF">TRUGW13939_02754</name>
</gene>
<protein>
    <submittedName>
        <fullName evidence="2">Uncharacterized protein</fullName>
    </submittedName>
</protein>
<evidence type="ECO:0000313" key="3">
    <source>
        <dbReference type="Proteomes" id="UP000509510"/>
    </source>
</evidence>
<dbReference type="AlphaFoldDB" id="A0A7H8QNW0"/>
<dbReference type="OrthoDB" id="66964at2759"/>